<accession>A0A074VGE9</accession>
<dbReference type="Proteomes" id="UP000030672">
    <property type="component" value="Unassembled WGS sequence"/>
</dbReference>
<name>A0A074VGE9_AURM1</name>
<dbReference type="RefSeq" id="XP_040875077.1">
    <property type="nucleotide sequence ID" value="XM_041023737.1"/>
</dbReference>
<reference evidence="1 2" key="1">
    <citation type="journal article" date="2014" name="BMC Genomics">
        <title>Genome sequencing of four Aureobasidium pullulans varieties: biotechnological potential, stress tolerance, and description of new species.</title>
        <authorList>
            <person name="Gostin Ar C."/>
            <person name="Ohm R.A."/>
            <person name="Kogej T."/>
            <person name="Sonjak S."/>
            <person name="Turk M."/>
            <person name="Zajc J."/>
            <person name="Zalar P."/>
            <person name="Grube M."/>
            <person name="Sun H."/>
            <person name="Han J."/>
            <person name="Sharma A."/>
            <person name="Chiniquy J."/>
            <person name="Ngan C.Y."/>
            <person name="Lipzen A."/>
            <person name="Barry K."/>
            <person name="Grigoriev I.V."/>
            <person name="Gunde-Cimerman N."/>
        </authorList>
    </citation>
    <scope>NUCLEOTIDE SEQUENCE [LARGE SCALE GENOMIC DNA]</scope>
    <source>
        <strain evidence="1 2">CBS 110374</strain>
    </source>
</reference>
<sequence length="118" mass="14285">FDQHYYANKRHRWASDHHYHQRESLRGWITKNSWVRDLDWPTHKPVYASEKILRQCPACHAYRHIKLWWQDKKTDDFLCHPCFTNDWSRALPIGYEDKVFGRRKSSETKSGSTSKPEP</sequence>
<evidence type="ECO:0000313" key="1">
    <source>
        <dbReference type="EMBL" id="KEQ58054.1"/>
    </source>
</evidence>
<feature type="non-terminal residue" evidence="1">
    <location>
        <position position="1"/>
    </location>
</feature>
<dbReference type="AlphaFoldDB" id="A0A074VGE9"/>
<protein>
    <submittedName>
        <fullName evidence="1">Uncharacterized protein</fullName>
    </submittedName>
</protein>
<evidence type="ECO:0000313" key="2">
    <source>
        <dbReference type="Proteomes" id="UP000030672"/>
    </source>
</evidence>
<dbReference type="GeneID" id="63917110"/>
<organism evidence="1 2">
    <name type="scientific">Aureobasidium melanogenum (strain CBS 110374)</name>
    <name type="common">Aureobasidium pullulans var. melanogenum</name>
    <dbReference type="NCBI Taxonomy" id="1043003"/>
    <lineage>
        <taxon>Eukaryota</taxon>
        <taxon>Fungi</taxon>
        <taxon>Dikarya</taxon>
        <taxon>Ascomycota</taxon>
        <taxon>Pezizomycotina</taxon>
        <taxon>Dothideomycetes</taxon>
        <taxon>Dothideomycetidae</taxon>
        <taxon>Dothideales</taxon>
        <taxon>Saccotheciaceae</taxon>
        <taxon>Aureobasidium</taxon>
    </lineage>
</organism>
<dbReference type="EMBL" id="KL584861">
    <property type="protein sequence ID" value="KEQ58054.1"/>
    <property type="molecule type" value="Genomic_DNA"/>
</dbReference>
<dbReference type="HOGENOM" id="CLU_2078540_0_0_1"/>
<gene>
    <name evidence="1" type="ORF">M437DRAFT_60319</name>
</gene>
<proteinExistence type="predicted"/>
<keyword evidence="2" id="KW-1185">Reference proteome</keyword>